<accession>A0A561EMT2</accession>
<gene>
    <name evidence="1" type="ORF">FB465_1912</name>
</gene>
<evidence type="ECO:0000313" key="1">
    <source>
        <dbReference type="EMBL" id="TWE16917.1"/>
    </source>
</evidence>
<evidence type="ECO:0000313" key="2">
    <source>
        <dbReference type="Proteomes" id="UP000318416"/>
    </source>
</evidence>
<dbReference type="Proteomes" id="UP000318416">
    <property type="component" value="Unassembled WGS sequence"/>
</dbReference>
<name>A0A561EMT2_9ACTN</name>
<dbReference type="EMBL" id="VIVR01000001">
    <property type="protein sequence ID" value="TWE16917.1"/>
    <property type="molecule type" value="Genomic_DNA"/>
</dbReference>
<reference evidence="1 2" key="1">
    <citation type="submission" date="2019-06" db="EMBL/GenBank/DDBJ databases">
        <title>Sequencing the genomes of 1000 actinobacteria strains.</title>
        <authorList>
            <person name="Klenk H.-P."/>
        </authorList>
    </citation>
    <scope>NUCLEOTIDE SEQUENCE [LARGE SCALE GENOMIC DNA]</scope>
    <source>
        <strain evidence="1 2">DSM 41649</strain>
    </source>
</reference>
<keyword evidence="2" id="KW-1185">Reference proteome</keyword>
<dbReference type="RefSeq" id="WP_170290535.1">
    <property type="nucleotide sequence ID" value="NZ_BAAABR010000054.1"/>
</dbReference>
<sequence length="54" mass="6406">MKEEIIARARFLLTELHLPPVEAGVRLKDYFPDLELEERVRYVQEATEYQGQNT</sequence>
<protein>
    <submittedName>
        <fullName evidence="1">Uncharacterized protein</fullName>
    </submittedName>
</protein>
<dbReference type="AlphaFoldDB" id="A0A561EMT2"/>
<comment type="caution">
    <text evidence="1">The sequence shown here is derived from an EMBL/GenBank/DDBJ whole genome shotgun (WGS) entry which is preliminary data.</text>
</comment>
<proteinExistence type="predicted"/>
<organism evidence="1 2">
    <name type="scientific">Kitasatospora atroaurantiaca</name>
    <dbReference type="NCBI Taxonomy" id="285545"/>
    <lineage>
        <taxon>Bacteria</taxon>
        <taxon>Bacillati</taxon>
        <taxon>Actinomycetota</taxon>
        <taxon>Actinomycetes</taxon>
        <taxon>Kitasatosporales</taxon>
        <taxon>Streptomycetaceae</taxon>
        <taxon>Kitasatospora</taxon>
    </lineage>
</organism>